<accession>A0A6A8UBW5</accession>
<dbReference type="Pfam" id="PF13787">
    <property type="entry name" value="HXXEE"/>
    <property type="match status" value="1"/>
</dbReference>
<proteinExistence type="predicted"/>
<dbReference type="RefSeq" id="WP_060971404.1">
    <property type="nucleotide sequence ID" value="NZ_JADNDA010000004.1"/>
</dbReference>
<evidence type="ECO:0000313" key="3">
    <source>
        <dbReference type="Proteomes" id="UP000439678"/>
    </source>
</evidence>
<keyword evidence="1" id="KW-0472">Membrane</keyword>
<dbReference type="InterPro" id="IPR025671">
    <property type="entry name" value="HXXEE"/>
</dbReference>
<keyword evidence="1" id="KW-0812">Transmembrane</keyword>
<dbReference type="EMBL" id="WMYO01000002">
    <property type="protein sequence ID" value="MTR27177.1"/>
    <property type="molecule type" value="Genomic_DNA"/>
</dbReference>
<dbReference type="Proteomes" id="UP000439678">
    <property type="component" value="Unassembled WGS sequence"/>
</dbReference>
<sequence>MTLTQFYFLFPALFMLHELEEIIWMPSFVKKLSVQFLDIRFLSYYTPFTFNAIVLEQFLILLLSLFLSYQFSNYTIYTTIVIAYIYHVFGHLIQTIVLRKYVPGLLTGSLTSLFSIAFLKIEISVKLYGYSFLTLLVIVLNLLVSFMILNKISHKK</sequence>
<name>A0A6A8UBW5_STRSL</name>
<organism evidence="2 3">
    <name type="scientific">Streptococcus salivarius</name>
    <dbReference type="NCBI Taxonomy" id="1304"/>
    <lineage>
        <taxon>Bacteria</taxon>
        <taxon>Bacillati</taxon>
        <taxon>Bacillota</taxon>
        <taxon>Bacilli</taxon>
        <taxon>Lactobacillales</taxon>
        <taxon>Streptococcaceae</taxon>
        <taxon>Streptococcus</taxon>
    </lineage>
</organism>
<evidence type="ECO:0000313" key="2">
    <source>
        <dbReference type="EMBL" id="MTR27177.1"/>
    </source>
</evidence>
<comment type="caution">
    <text evidence="2">The sequence shown here is derived from an EMBL/GenBank/DDBJ whole genome shotgun (WGS) entry which is preliminary data.</text>
</comment>
<evidence type="ECO:0000256" key="1">
    <source>
        <dbReference type="SAM" id="Phobius"/>
    </source>
</evidence>
<gene>
    <name evidence="2" type="ORF">GMC65_02130</name>
</gene>
<feature type="transmembrane region" description="Helical" evidence="1">
    <location>
        <begin position="41"/>
        <end position="65"/>
    </location>
</feature>
<keyword evidence="1" id="KW-1133">Transmembrane helix</keyword>
<protein>
    <submittedName>
        <fullName evidence="2">HXXEE domain-containing protein</fullName>
    </submittedName>
</protein>
<dbReference type="AlphaFoldDB" id="A0A6A8UBW5"/>
<feature type="transmembrane region" description="Helical" evidence="1">
    <location>
        <begin position="71"/>
        <end position="89"/>
    </location>
</feature>
<feature type="transmembrane region" description="Helical" evidence="1">
    <location>
        <begin position="127"/>
        <end position="149"/>
    </location>
</feature>
<reference evidence="2 3" key="1">
    <citation type="journal article" date="2019" name="Nat. Med.">
        <title>A library of human gut bacterial isolates paired with longitudinal multiomics data enables mechanistic microbiome research.</title>
        <authorList>
            <person name="Poyet M."/>
            <person name="Groussin M."/>
            <person name="Gibbons S.M."/>
            <person name="Avila-Pacheco J."/>
            <person name="Jiang X."/>
            <person name="Kearney S.M."/>
            <person name="Perrotta A.R."/>
            <person name="Berdy B."/>
            <person name="Zhao S."/>
            <person name="Lieberman T.D."/>
            <person name="Swanson P.K."/>
            <person name="Smith M."/>
            <person name="Roesemann S."/>
            <person name="Alexander J.E."/>
            <person name="Rich S.A."/>
            <person name="Livny J."/>
            <person name="Vlamakis H."/>
            <person name="Clish C."/>
            <person name="Bullock K."/>
            <person name="Deik A."/>
            <person name="Scott J."/>
            <person name="Pierce K.A."/>
            <person name="Xavier R.J."/>
            <person name="Alm E.J."/>
        </authorList>
    </citation>
    <scope>NUCLEOTIDE SEQUENCE [LARGE SCALE GENOMIC DNA]</scope>
    <source>
        <strain evidence="2 3">BIOML-A4</strain>
    </source>
</reference>